<evidence type="ECO:0000256" key="1">
    <source>
        <dbReference type="ARBA" id="ARBA00004453"/>
    </source>
</evidence>
<gene>
    <name evidence="6" type="ORF">H7995_27525</name>
</gene>
<evidence type="ECO:0000313" key="7">
    <source>
        <dbReference type="Proteomes" id="UP000526003"/>
    </source>
</evidence>
<keyword evidence="7" id="KW-1185">Reference proteome</keyword>
<dbReference type="Proteomes" id="UP000526003">
    <property type="component" value="Unassembled WGS sequence"/>
</dbReference>
<dbReference type="NCBIfam" id="NF001463">
    <property type="entry name" value="PRK00321.1-4"/>
    <property type="match status" value="1"/>
</dbReference>
<dbReference type="GO" id="GO:0006310">
    <property type="term" value="P:DNA recombination"/>
    <property type="evidence" value="ECO:0007669"/>
    <property type="project" value="UniProtKB-KW"/>
</dbReference>
<keyword evidence="5" id="KW-0233">DNA recombination</keyword>
<dbReference type="EMBL" id="JACMYG010000057">
    <property type="protein sequence ID" value="MBC2693534.1"/>
    <property type="molecule type" value="Genomic_DNA"/>
</dbReference>
<dbReference type="Pfam" id="PF04381">
    <property type="entry name" value="RdgC"/>
    <property type="match status" value="1"/>
</dbReference>
<reference evidence="6 7" key="1">
    <citation type="submission" date="2020-08" db="EMBL/GenBank/DDBJ databases">
        <title>Pseudomonas sp. nov.</title>
        <authorList>
            <person name="Gieschler S."/>
            <person name="Fiedler G."/>
            <person name="Brinks E."/>
            <person name="Boehnlein C."/>
            <person name="Franz C.M.A.P."/>
            <person name="Kabisch J."/>
        </authorList>
    </citation>
    <scope>NUCLEOTIDE SEQUENCE [LARGE SCALE GENOMIC DNA]</scope>
    <source>
        <strain evidence="6 7">MBT-1</strain>
    </source>
</reference>
<dbReference type="PANTHER" id="PTHR38103">
    <property type="entry name" value="RECOMBINATION-ASSOCIATED PROTEIN RDGC"/>
    <property type="match status" value="1"/>
</dbReference>
<dbReference type="RefSeq" id="WP_185819272.1">
    <property type="nucleotide sequence ID" value="NZ_JACMYG010000057.1"/>
</dbReference>
<dbReference type="InterPro" id="IPR007476">
    <property type="entry name" value="RdgC"/>
</dbReference>
<dbReference type="GO" id="GO:0003690">
    <property type="term" value="F:double-stranded DNA binding"/>
    <property type="evidence" value="ECO:0007669"/>
    <property type="project" value="TreeGrafter"/>
</dbReference>
<keyword evidence="4" id="KW-0963">Cytoplasm</keyword>
<evidence type="ECO:0000256" key="5">
    <source>
        <dbReference type="ARBA" id="ARBA00023172"/>
    </source>
</evidence>
<evidence type="ECO:0000313" key="6">
    <source>
        <dbReference type="EMBL" id="MBC2693534.1"/>
    </source>
</evidence>
<sequence length="298" mass="33697">MFSNLHLYRITEPWTLSPTELAKKLEKKLFKPCTDKMINSSGWVEPRPGAGLVYSNQRQLLLNVCFEERKVPEPVLQRLTISKAAKVERDKGYKPSRAQLKELKMEALLELLPRAFEHQVTIPVWLNTAAGLIGIDTGTPAKADDVMTILQEAINTPASLIRTSMDPGSAMASWLMNNEAPDEFTVDREVYLQGLDIEKSKVHYAQLSLERDEVRQHIIEGRRPTKLAMTWDERIAFFLTDKFQVKKISFLDSVKAEIPDEEDDEAAYAAMFQVYTEQLTKLVPSLLEALGGEESGEG</sequence>
<dbReference type="PANTHER" id="PTHR38103:SF1">
    <property type="entry name" value="RECOMBINATION-ASSOCIATED PROTEIN RDGC"/>
    <property type="match status" value="1"/>
</dbReference>
<evidence type="ECO:0000256" key="4">
    <source>
        <dbReference type="ARBA" id="ARBA00022490"/>
    </source>
</evidence>
<accession>A0A7X1L0U1</accession>
<comment type="subcellular location">
    <subcellularLocation>
        <location evidence="1">Cytoplasm</location>
        <location evidence="1">Nucleoid</location>
    </subcellularLocation>
</comment>
<dbReference type="AlphaFoldDB" id="A0A7X1L0U1"/>
<dbReference type="GO" id="GO:0000018">
    <property type="term" value="P:regulation of DNA recombination"/>
    <property type="evidence" value="ECO:0007669"/>
    <property type="project" value="TreeGrafter"/>
</dbReference>
<name>A0A7X1L0U1_9PSED</name>
<comment type="caution">
    <text evidence="6">The sequence shown here is derived from an EMBL/GenBank/DDBJ whole genome shotgun (WGS) entry which is preliminary data.</text>
</comment>
<dbReference type="GO" id="GO:0043590">
    <property type="term" value="C:bacterial nucleoid"/>
    <property type="evidence" value="ECO:0007669"/>
    <property type="project" value="TreeGrafter"/>
</dbReference>
<organism evidence="6 7">
    <name type="scientific">Pseudomonas kielensis</name>
    <dbReference type="NCBI Taxonomy" id="2762577"/>
    <lineage>
        <taxon>Bacteria</taxon>
        <taxon>Pseudomonadati</taxon>
        <taxon>Pseudomonadota</taxon>
        <taxon>Gammaproteobacteria</taxon>
        <taxon>Pseudomonadales</taxon>
        <taxon>Pseudomonadaceae</taxon>
        <taxon>Pseudomonas</taxon>
    </lineage>
</organism>
<comment type="similarity">
    <text evidence="2">Belongs to the RdgC family.</text>
</comment>
<protein>
    <recommendedName>
        <fullName evidence="3">Recombination-associated protein RdgC</fullName>
    </recommendedName>
</protein>
<proteinExistence type="inferred from homology"/>
<evidence type="ECO:0000256" key="2">
    <source>
        <dbReference type="ARBA" id="ARBA00008657"/>
    </source>
</evidence>
<evidence type="ECO:0000256" key="3">
    <source>
        <dbReference type="ARBA" id="ARBA00022296"/>
    </source>
</evidence>